<dbReference type="OrthoDB" id="5562925at2"/>
<comment type="caution">
    <text evidence="3">The sequence shown here is derived from an EMBL/GenBank/DDBJ whole genome shotgun (WGS) entry which is preliminary data.</text>
</comment>
<proteinExistence type="predicted"/>
<dbReference type="InterPro" id="IPR027417">
    <property type="entry name" value="P-loop_NTPase"/>
</dbReference>
<sequence length="254" mass="28104">MSGPPADMLTGYEERFDWPAFCGEPRPYMLASVPRSGSTYLSHLLWETGCLGAPLEYLNFEPTGPFGAVHGSPRAQIELWDRVVRYRTSPNGIFGLKAFPLQMEQLGRSNPALLGQAMRLFLAGGAASRVVQLRRRDTTAHAISLARASLSGIWRQEQEEGGRAEPSYSAAMVERAKRELAAQENAWAQMYRELSITPLVVWYEDVVDAPEDAVAAMADYLGVSLDPSARVDVPPIRRQAQAGAREWKRQHSAS</sequence>
<feature type="active site" description="Proton acceptor" evidence="1">
    <location>
        <position position="56"/>
    </location>
</feature>
<dbReference type="Gene3D" id="3.40.50.300">
    <property type="entry name" value="P-loop containing nucleotide triphosphate hydrolases"/>
    <property type="match status" value="1"/>
</dbReference>
<gene>
    <name evidence="3" type="ORF">DL238_06800</name>
</gene>
<dbReference type="AlphaFoldDB" id="A0A395LKY6"/>
<name>A0A395LKY6_9SPHN</name>
<keyword evidence="4" id="KW-1185">Reference proteome</keyword>
<dbReference type="EMBL" id="QRBB01000001">
    <property type="protein sequence ID" value="RDS77349.1"/>
    <property type="molecule type" value="Genomic_DNA"/>
</dbReference>
<evidence type="ECO:0000259" key="2">
    <source>
        <dbReference type="Pfam" id="PF09037"/>
    </source>
</evidence>
<accession>A0A395LKY6</accession>
<dbReference type="GO" id="GO:0016740">
    <property type="term" value="F:transferase activity"/>
    <property type="evidence" value="ECO:0007669"/>
    <property type="project" value="InterPro"/>
</dbReference>
<organism evidence="3 4">
    <name type="scientific">Alteriqipengyuania lutimaris</name>
    <dbReference type="NCBI Taxonomy" id="1538146"/>
    <lineage>
        <taxon>Bacteria</taxon>
        <taxon>Pseudomonadati</taxon>
        <taxon>Pseudomonadota</taxon>
        <taxon>Alphaproteobacteria</taxon>
        <taxon>Sphingomonadales</taxon>
        <taxon>Erythrobacteraceae</taxon>
        <taxon>Alteriqipengyuania</taxon>
    </lineage>
</organism>
<dbReference type="InterPro" id="IPR015124">
    <property type="entry name" value="Stf0"/>
</dbReference>
<evidence type="ECO:0000256" key="1">
    <source>
        <dbReference type="PIRSR" id="PIRSR021497-1"/>
    </source>
</evidence>
<feature type="domain" description="Sulphotransferase Stf0" evidence="2">
    <location>
        <begin position="28"/>
        <end position="250"/>
    </location>
</feature>
<dbReference type="Proteomes" id="UP000254101">
    <property type="component" value="Unassembled WGS sequence"/>
</dbReference>
<evidence type="ECO:0000313" key="4">
    <source>
        <dbReference type="Proteomes" id="UP000254101"/>
    </source>
</evidence>
<dbReference type="PIRSF" id="PIRSF021497">
    <property type="entry name" value="Sulphotransferase_Stf0"/>
    <property type="match status" value="1"/>
</dbReference>
<protein>
    <recommendedName>
        <fullName evidence="2">Sulphotransferase Stf0 domain-containing protein</fullName>
    </recommendedName>
</protein>
<dbReference type="RefSeq" id="WP_115491568.1">
    <property type="nucleotide sequence ID" value="NZ_JACHWW010000001.1"/>
</dbReference>
<evidence type="ECO:0000313" key="3">
    <source>
        <dbReference type="EMBL" id="RDS77349.1"/>
    </source>
</evidence>
<dbReference type="SUPFAM" id="SSF52540">
    <property type="entry name" value="P-loop containing nucleoside triphosphate hydrolases"/>
    <property type="match status" value="1"/>
</dbReference>
<dbReference type="Pfam" id="PF09037">
    <property type="entry name" value="Sulphotransf"/>
    <property type="match status" value="1"/>
</dbReference>
<dbReference type="InterPro" id="IPR024628">
    <property type="entry name" value="Sulfotransferase_Stf0_dom"/>
</dbReference>
<reference evidence="3 4" key="1">
    <citation type="submission" date="2018-07" db="EMBL/GenBank/DDBJ databases">
        <title>Erythrobacter nanhaiensis sp. nov., a novel member of the genus Erythrobacter isolated from the South China Sea.</title>
        <authorList>
            <person name="Chen X."/>
            <person name="Liu J."/>
        </authorList>
    </citation>
    <scope>NUCLEOTIDE SEQUENCE [LARGE SCALE GENOMIC DNA]</scope>
    <source>
        <strain evidence="3 4">S-5</strain>
    </source>
</reference>